<dbReference type="InterPro" id="IPR015943">
    <property type="entry name" value="WD40/YVTN_repeat-like_dom_sf"/>
</dbReference>
<keyword evidence="2" id="KW-1185">Reference proteome</keyword>
<proteinExistence type="predicted"/>
<reference evidence="1" key="1">
    <citation type="submission" date="2023-01" db="EMBL/GenBank/DDBJ databases">
        <title>Complete genome sequence of Planctobacterium marinum strain Dej080120_11.</title>
        <authorList>
            <person name="Ueki S."/>
            <person name="Maruyama F."/>
        </authorList>
    </citation>
    <scope>NUCLEOTIDE SEQUENCE</scope>
    <source>
        <strain evidence="1">Dej080120_11</strain>
    </source>
</reference>
<sequence length="87" mass="9475">MAIVDDLHFILSYQSRGANHISESIDGGASWLEVPGGFSQYNEAPKGESVEPAFRLLYQGEKFYGSGHDALAVSDDLGRTWQKLVGS</sequence>
<evidence type="ECO:0008006" key="3">
    <source>
        <dbReference type="Google" id="ProtNLM"/>
    </source>
</evidence>
<evidence type="ECO:0000313" key="1">
    <source>
        <dbReference type="EMBL" id="BDX05886.1"/>
    </source>
</evidence>
<dbReference type="SUPFAM" id="SSF110296">
    <property type="entry name" value="Oligoxyloglucan reducing end-specific cellobiohydrolase"/>
    <property type="match status" value="1"/>
</dbReference>
<protein>
    <recommendedName>
        <fullName evidence="3">Exo-alpha-sialidase</fullName>
    </recommendedName>
</protein>
<dbReference type="RefSeq" id="WP_338291893.1">
    <property type="nucleotide sequence ID" value="NZ_AP027272.1"/>
</dbReference>
<gene>
    <name evidence="1" type="ORF">MACH26_14070</name>
</gene>
<name>A0AA48HGB7_9ALTE</name>
<organism evidence="1 2">
    <name type="scientific">Planctobacterium marinum</name>
    <dbReference type="NCBI Taxonomy" id="1631968"/>
    <lineage>
        <taxon>Bacteria</taxon>
        <taxon>Pseudomonadati</taxon>
        <taxon>Pseudomonadota</taxon>
        <taxon>Gammaproteobacteria</taxon>
        <taxon>Alteromonadales</taxon>
        <taxon>Alteromonadaceae</taxon>
        <taxon>Planctobacterium</taxon>
    </lineage>
</organism>
<evidence type="ECO:0000313" key="2">
    <source>
        <dbReference type="Proteomes" id="UP001333710"/>
    </source>
</evidence>
<dbReference type="KEGG" id="pmaw:MACH26_14070"/>
<dbReference type="Proteomes" id="UP001333710">
    <property type="component" value="Chromosome"/>
</dbReference>
<dbReference type="Gene3D" id="2.130.10.10">
    <property type="entry name" value="YVTN repeat-like/Quinoprotein amine dehydrogenase"/>
    <property type="match status" value="1"/>
</dbReference>
<dbReference type="EMBL" id="AP027272">
    <property type="protein sequence ID" value="BDX05886.1"/>
    <property type="molecule type" value="Genomic_DNA"/>
</dbReference>
<dbReference type="AlphaFoldDB" id="A0AA48HGB7"/>
<accession>A0AA48HGB7</accession>